<dbReference type="EMBL" id="JAFIWB010000005">
    <property type="protein sequence ID" value="MBN6102101.1"/>
    <property type="molecule type" value="Genomic_DNA"/>
</dbReference>
<organism evidence="2 3">
    <name type="scientific">Xanthomonas bonasiae</name>
    <dbReference type="NCBI Taxonomy" id="2810351"/>
    <lineage>
        <taxon>Bacteria</taxon>
        <taxon>Pseudomonadati</taxon>
        <taxon>Pseudomonadota</taxon>
        <taxon>Gammaproteobacteria</taxon>
        <taxon>Lysobacterales</taxon>
        <taxon>Lysobacteraceae</taxon>
        <taxon>Xanthomonas</taxon>
    </lineage>
</organism>
<evidence type="ECO:0000313" key="3">
    <source>
        <dbReference type="Proteomes" id="UP000695802"/>
    </source>
</evidence>
<reference evidence="2 3" key="1">
    <citation type="submission" date="2021-02" db="EMBL/GenBank/DDBJ databases">
        <title>Taxonomically Unique Crown Gall-Associated Xanthomonas Stains Have Deficiency in Virulence Repertories.</title>
        <authorList>
            <person name="Mafakheri H."/>
            <person name="Taghavi S.M."/>
            <person name="Dimkic I."/>
            <person name="Nemanja K."/>
            <person name="Osdaghi E."/>
        </authorList>
    </citation>
    <scope>NUCLEOTIDE SEQUENCE [LARGE SCALE GENOMIC DNA]</scope>
    <source>
        <strain evidence="2 3">FX4</strain>
    </source>
</reference>
<accession>A0ABS3B1N0</accession>
<sequence length="227" mass="24947">MKTVALTVLVAVFGLAHAAQAQPSTPDLSTIADGKSWKVFHANVERTEKDGSTAVRLIAKGDPPIGIAGLALPRGLTFLTGTIEIDLKGKNVKQRSFLGVAFNVIDEKTFEAVYFRPFNFNAEAPIRNRSVQYIAWPENTWEHLRKRAPGQFEKAVNPVPDPDAWFHAKIEVTASQVRVFVNHSKEPSLVVARLSSGDTERPVGLFVDSDDGQYANLQVAPLRPLHP</sequence>
<evidence type="ECO:0000313" key="2">
    <source>
        <dbReference type="EMBL" id="MBN6102101.1"/>
    </source>
</evidence>
<feature type="chain" id="PRO_5045874570" description="3-keto-disaccharide hydrolase domain-containing protein" evidence="1">
    <location>
        <begin position="22"/>
        <end position="227"/>
    </location>
</feature>
<gene>
    <name evidence="2" type="ORF">JR064_07980</name>
</gene>
<feature type="signal peptide" evidence="1">
    <location>
        <begin position="1"/>
        <end position="21"/>
    </location>
</feature>
<evidence type="ECO:0000256" key="1">
    <source>
        <dbReference type="SAM" id="SignalP"/>
    </source>
</evidence>
<dbReference type="Proteomes" id="UP000695802">
    <property type="component" value="Unassembled WGS sequence"/>
</dbReference>
<evidence type="ECO:0008006" key="4">
    <source>
        <dbReference type="Google" id="ProtNLM"/>
    </source>
</evidence>
<protein>
    <recommendedName>
        <fullName evidence="4">3-keto-disaccharide hydrolase domain-containing protein</fullName>
    </recommendedName>
</protein>
<dbReference type="Gene3D" id="2.60.120.560">
    <property type="entry name" value="Exo-inulinase, domain 1"/>
    <property type="match status" value="1"/>
</dbReference>
<proteinExistence type="predicted"/>
<keyword evidence="3" id="KW-1185">Reference proteome</keyword>
<name>A0ABS3B1N0_9XANT</name>
<comment type="caution">
    <text evidence="2">The sequence shown here is derived from an EMBL/GenBank/DDBJ whole genome shotgun (WGS) entry which is preliminary data.</text>
</comment>
<keyword evidence="1" id="KW-0732">Signal</keyword>
<dbReference type="RefSeq" id="WP_206229355.1">
    <property type="nucleotide sequence ID" value="NZ_JAFIWB010000005.1"/>
</dbReference>